<proteinExistence type="predicted"/>
<evidence type="ECO:0000313" key="2">
    <source>
        <dbReference type="Proteomes" id="UP001057498"/>
    </source>
</evidence>
<dbReference type="RefSeq" id="WP_251973229.1">
    <property type="nucleotide sequence ID" value="NZ_AP025730.1"/>
</dbReference>
<gene>
    <name evidence="1" type="ORF">CATMQ487_21400</name>
</gene>
<protein>
    <recommendedName>
        <fullName evidence="3">Rad50/SbcC-type AAA domain-containing protein</fullName>
    </recommendedName>
</protein>
<evidence type="ECO:0008006" key="3">
    <source>
        <dbReference type="Google" id="ProtNLM"/>
    </source>
</evidence>
<organism evidence="1 2">
    <name type="scientific">Sphaerotilus microaerophilus</name>
    <dbReference type="NCBI Taxonomy" id="2914710"/>
    <lineage>
        <taxon>Bacteria</taxon>
        <taxon>Pseudomonadati</taxon>
        <taxon>Pseudomonadota</taxon>
        <taxon>Betaproteobacteria</taxon>
        <taxon>Burkholderiales</taxon>
        <taxon>Sphaerotilaceae</taxon>
        <taxon>Sphaerotilus</taxon>
    </lineage>
</organism>
<accession>A0ABM7YLB8</accession>
<keyword evidence="2" id="KW-1185">Reference proteome</keyword>
<sequence length="198" mass="21858">MQLLELIIWPRDPVHRLRRLRFTPGKINLIAGAPSTGKSSVWSILDFCLGSSALRVPVGATRAHASWFGARFVGNTNQMLLARPNPDFASETEAFVIEGPELEPPDSPSSNCDVKALKAFLNSRLTAFQIPKKKGWGRVSCRDVTALNIRAQYLLSNPSAVLFDERKTSSIHKIRAALPRLTQEDRPAELSANRSALV</sequence>
<evidence type="ECO:0000313" key="1">
    <source>
        <dbReference type="EMBL" id="BDI05170.1"/>
    </source>
</evidence>
<dbReference type="EMBL" id="AP025730">
    <property type="protein sequence ID" value="BDI05170.1"/>
    <property type="molecule type" value="Genomic_DNA"/>
</dbReference>
<dbReference type="Proteomes" id="UP001057498">
    <property type="component" value="Chromosome"/>
</dbReference>
<name>A0ABM7YLB8_9BURK</name>
<reference evidence="1" key="1">
    <citation type="submission" date="2022-04" db="EMBL/GenBank/DDBJ databases">
        <title>Whole genome sequence of Sphaerotilus sp. FB-5.</title>
        <authorList>
            <person name="Takeda M."/>
            <person name="Narihara S."/>
            <person name="Akimoto M."/>
            <person name="Akimoto R."/>
            <person name="Nishiyashiki S."/>
            <person name="Murakami T."/>
        </authorList>
    </citation>
    <scope>NUCLEOTIDE SEQUENCE</scope>
    <source>
        <strain evidence="1">FB-5</strain>
    </source>
</reference>